<dbReference type="SUPFAM" id="SSF56935">
    <property type="entry name" value="Porins"/>
    <property type="match status" value="1"/>
</dbReference>
<feature type="signal peptide" evidence="8">
    <location>
        <begin position="1"/>
        <end position="23"/>
    </location>
</feature>
<evidence type="ECO:0000256" key="2">
    <source>
        <dbReference type="ARBA" id="ARBA00008163"/>
    </source>
</evidence>
<gene>
    <name evidence="9" type="ORF">GJ699_30395</name>
</gene>
<keyword evidence="7" id="KW-0998">Cell outer membrane</keyword>
<evidence type="ECO:0000313" key="10">
    <source>
        <dbReference type="Proteomes" id="UP000433309"/>
    </source>
</evidence>
<evidence type="ECO:0000313" key="9">
    <source>
        <dbReference type="EMBL" id="MRW94294.1"/>
    </source>
</evidence>
<organism evidence="9 10">
    <name type="scientific">Duganella guangzhouensis</name>
    <dbReference type="NCBI Taxonomy" id="2666084"/>
    <lineage>
        <taxon>Bacteria</taxon>
        <taxon>Pseudomonadati</taxon>
        <taxon>Pseudomonadota</taxon>
        <taxon>Betaproteobacteria</taxon>
        <taxon>Burkholderiales</taxon>
        <taxon>Oxalobacteraceae</taxon>
        <taxon>Telluria group</taxon>
        <taxon>Duganella</taxon>
    </lineage>
</organism>
<keyword evidence="3" id="KW-1134">Transmembrane beta strand</keyword>
<dbReference type="GO" id="GO:0009279">
    <property type="term" value="C:cell outer membrane"/>
    <property type="evidence" value="ECO:0007669"/>
    <property type="project" value="UniProtKB-SubCell"/>
</dbReference>
<reference evidence="9 10" key="1">
    <citation type="submission" date="2019-11" db="EMBL/GenBank/DDBJ databases">
        <title>Novel species isolated from a subtropical stream in China.</title>
        <authorList>
            <person name="Lu H."/>
        </authorList>
    </citation>
    <scope>NUCLEOTIDE SEQUENCE [LARGE SCALE GENOMIC DNA]</scope>
    <source>
        <strain evidence="9 10">FT80W</strain>
    </source>
</reference>
<keyword evidence="10" id="KW-1185">Reference proteome</keyword>
<proteinExistence type="inferred from homology"/>
<protein>
    <submittedName>
        <fullName evidence="9">Transporter</fullName>
    </submittedName>
</protein>
<keyword evidence="6" id="KW-0472">Membrane</keyword>
<keyword evidence="4" id="KW-0812">Transmembrane</keyword>
<dbReference type="Proteomes" id="UP000433309">
    <property type="component" value="Unassembled WGS sequence"/>
</dbReference>
<name>A0A6I2LBW2_9BURK</name>
<evidence type="ECO:0000256" key="4">
    <source>
        <dbReference type="ARBA" id="ARBA00022692"/>
    </source>
</evidence>
<dbReference type="InterPro" id="IPR005017">
    <property type="entry name" value="OMPP1/FadL/TodX"/>
</dbReference>
<feature type="chain" id="PRO_5026111463" evidence="8">
    <location>
        <begin position="24"/>
        <end position="473"/>
    </location>
</feature>
<dbReference type="PANTHER" id="PTHR35093">
    <property type="entry name" value="OUTER MEMBRANE PROTEIN NMB0088-RELATED"/>
    <property type="match status" value="1"/>
</dbReference>
<comment type="subcellular location">
    <subcellularLocation>
        <location evidence="1">Cell outer membrane</location>
        <topology evidence="1">Multi-pass membrane protein</topology>
    </subcellularLocation>
</comment>
<comment type="caution">
    <text evidence="9">The sequence shown here is derived from an EMBL/GenBank/DDBJ whole genome shotgun (WGS) entry which is preliminary data.</text>
</comment>
<evidence type="ECO:0000256" key="5">
    <source>
        <dbReference type="ARBA" id="ARBA00022729"/>
    </source>
</evidence>
<evidence type="ECO:0000256" key="8">
    <source>
        <dbReference type="SAM" id="SignalP"/>
    </source>
</evidence>
<dbReference type="GO" id="GO:0015483">
    <property type="term" value="F:long-chain fatty acid transporting porin activity"/>
    <property type="evidence" value="ECO:0007669"/>
    <property type="project" value="TreeGrafter"/>
</dbReference>
<evidence type="ECO:0000256" key="7">
    <source>
        <dbReference type="ARBA" id="ARBA00023237"/>
    </source>
</evidence>
<dbReference type="AlphaFoldDB" id="A0A6I2LBW2"/>
<dbReference type="EMBL" id="WKJK01000025">
    <property type="protein sequence ID" value="MRW94294.1"/>
    <property type="molecule type" value="Genomic_DNA"/>
</dbReference>
<dbReference type="Pfam" id="PF03349">
    <property type="entry name" value="Toluene_X"/>
    <property type="match status" value="1"/>
</dbReference>
<keyword evidence="5 8" id="KW-0732">Signal</keyword>
<comment type="similarity">
    <text evidence="2">Belongs to the OmpP1/FadL family.</text>
</comment>
<evidence type="ECO:0000256" key="1">
    <source>
        <dbReference type="ARBA" id="ARBA00004571"/>
    </source>
</evidence>
<evidence type="ECO:0000256" key="3">
    <source>
        <dbReference type="ARBA" id="ARBA00022452"/>
    </source>
</evidence>
<dbReference type="Gene3D" id="2.40.160.60">
    <property type="entry name" value="Outer membrane protein transport protein (OMPP1/FadL/TodX)"/>
    <property type="match status" value="1"/>
</dbReference>
<dbReference type="PANTHER" id="PTHR35093:SF8">
    <property type="entry name" value="OUTER MEMBRANE PROTEIN NMB0088-RELATED"/>
    <property type="match status" value="1"/>
</dbReference>
<sequence length="473" mass="50196">MQHKYLPLIIAAALSAVTAGAQASGYRFGSQSVSGQGTADANGAEAADASTIFYNPAGLTRLDGTQISVGATAVVPHSTFTDSGSTHFTGASTGNVSASGYVPDVVAAPSIYASKKLNDRWTAGFGMFVPYGAQLDYGNSWSGRYALSNIKLEAITLNPSVGFKLNEHHAFGFGIDAEFMKAKLGQAVDVPGSVAALSTAANAATAAALVKQIAALGGNPALLSTAGDGHGSMDGQDWGWGFNLGYMYTLDQNTRFGLAYRSSISHQLKGSTVWDFSSVTSDPIVNKILAAASHKTNGAALVTLRTPETVSANVFHQFDAKWAGMADVTFTRNNRMGDLLIQFPGTSEGAEVIRQQWKNTVRVSLGTNYAYSQQLTLRAGIAYDQSPVKNAELTHPALPDSDRMQYSVGANWKLSPRSSIDLAYSFLDFKDAPINYTNQCNPLSTSCTGNGETTRGTYKTYMSLIGISYNYKF</sequence>
<dbReference type="RefSeq" id="WP_154383173.1">
    <property type="nucleotide sequence ID" value="NZ_WKJK01000025.1"/>
</dbReference>
<accession>A0A6I2LBW2</accession>
<evidence type="ECO:0000256" key="6">
    <source>
        <dbReference type="ARBA" id="ARBA00023136"/>
    </source>
</evidence>